<evidence type="ECO:0000256" key="1">
    <source>
        <dbReference type="ARBA" id="ARBA00004141"/>
    </source>
</evidence>
<evidence type="ECO:0000256" key="3">
    <source>
        <dbReference type="ARBA" id="ARBA00022989"/>
    </source>
</evidence>
<name>A0A7R9M8Q1_9ACAR</name>
<dbReference type="OrthoDB" id="6512568at2759"/>
<dbReference type="EMBL" id="CAJPVJ010009388">
    <property type="protein sequence ID" value="CAG2172563.1"/>
    <property type="molecule type" value="Genomic_DNA"/>
</dbReference>
<feature type="transmembrane region" description="Helical" evidence="5">
    <location>
        <begin position="141"/>
        <end position="161"/>
    </location>
</feature>
<accession>A0A7R9M8Q1</accession>
<evidence type="ECO:0000256" key="5">
    <source>
        <dbReference type="SAM" id="Phobius"/>
    </source>
</evidence>
<feature type="domain" description="Major facilitator superfamily (MFS) profile" evidence="6">
    <location>
        <begin position="34"/>
        <end position="197"/>
    </location>
</feature>
<dbReference type="EMBL" id="OC924213">
    <property type="protein sequence ID" value="CAD7655376.1"/>
    <property type="molecule type" value="Genomic_DNA"/>
</dbReference>
<keyword evidence="3 5" id="KW-1133">Transmembrane helix</keyword>
<dbReference type="SUPFAM" id="SSF103473">
    <property type="entry name" value="MFS general substrate transporter"/>
    <property type="match status" value="1"/>
</dbReference>
<dbReference type="GO" id="GO:0016020">
    <property type="term" value="C:membrane"/>
    <property type="evidence" value="ECO:0007669"/>
    <property type="project" value="UniProtKB-SubCell"/>
</dbReference>
<evidence type="ECO:0000313" key="7">
    <source>
        <dbReference type="EMBL" id="CAD7655376.1"/>
    </source>
</evidence>
<feature type="transmembrane region" description="Helical" evidence="5">
    <location>
        <begin position="117"/>
        <end position="134"/>
    </location>
</feature>
<evidence type="ECO:0000256" key="2">
    <source>
        <dbReference type="ARBA" id="ARBA00022692"/>
    </source>
</evidence>
<dbReference type="Gene3D" id="1.20.1250.20">
    <property type="entry name" value="MFS general substrate transporter like domains"/>
    <property type="match status" value="1"/>
</dbReference>
<feature type="transmembrane region" description="Helical" evidence="5">
    <location>
        <begin position="29"/>
        <end position="52"/>
    </location>
</feature>
<proteinExistence type="predicted"/>
<dbReference type="PROSITE" id="PS50850">
    <property type="entry name" value="MFS"/>
    <property type="match status" value="1"/>
</dbReference>
<keyword evidence="8" id="KW-1185">Reference proteome</keyword>
<dbReference type="PANTHER" id="PTHR24064">
    <property type="entry name" value="SOLUTE CARRIER FAMILY 22 MEMBER"/>
    <property type="match status" value="1"/>
</dbReference>
<dbReference type="InterPro" id="IPR020846">
    <property type="entry name" value="MFS_dom"/>
</dbReference>
<dbReference type="AlphaFoldDB" id="A0A7R9M8Q1"/>
<dbReference type="Pfam" id="PF00083">
    <property type="entry name" value="Sugar_tr"/>
    <property type="match status" value="1"/>
</dbReference>
<gene>
    <name evidence="7" type="ORF">ONB1V03_LOCUS12019</name>
</gene>
<evidence type="ECO:0000313" key="8">
    <source>
        <dbReference type="Proteomes" id="UP000728032"/>
    </source>
</evidence>
<reference evidence="7" key="1">
    <citation type="submission" date="2020-11" db="EMBL/GenBank/DDBJ databases">
        <authorList>
            <person name="Tran Van P."/>
        </authorList>
    </citation>
    <scope>NUCLEOTIDE SEQUENCE</scope>
</reference>
<comment type="subcellular location">
    <subcellularLocation>
        <location evidence="1">Membrane</location>
        <topology evidence="1">Multi-pass membrane protein</topology>
    </subcellularLocation>
</comment>
<dbReference type="Proteomes" id="UP000728032">
    <property type="component" value="Unassembled WGS sequence"/>
</dbReference>
<dbReference type="InterPro" id="IPR036259">
    <property type="entry name" value="MFS_trans_sf"/>
</dbReference>
<organism evidence="7">
    <name type="scientific">Oppiella nova</name>
    <dbReference type="NCBI Taxonomy" id="334625"/>
    <lineage>
        <taxon>Eukaryota</taxon>
        <taxon>Metazoa</taxon>
        <taxon>Ecdysozoa</taxon>
        <taxon>Arthropoda</taxon>
        <taxon>Chelicerata</taxon>
        <taxon>Arachnida</taxon>
        <taxon>Acari</taxon>
        <taxon>Acariformes</taxon>
        <taxon>Sarcoptiformes</taxon>
        <taxon>Oribatida</taxon>
        <taxon>Brachypylina</taxon>
        <taxon>Oppioidea</taxon>
        <taxon>Oppiidae</taxon>
        <taxon>Oppiella</taxon>
    </lineage>
</organism>
<evidence type="ECO:0000256" key="4">
    <source>
        <dbReference type="ARBA" id="ARBA00023136"/>
    </source>
</evidence>
<keyword evidence="4 5" id="KW-0472">Membrane</keyword>
<dbReference type="InterPro" id="IPR005828">
    <property type="entry name" value="MFS_sugar_transport-like"/>
</dbReference>
<dbReference type="GO" id="GO:0022857">
    <property type="term" value="F:transmembrane transporter activity"/>
    <property type="evidence" value="ECO:0007669"/>
    <property type="project" value="InterPro"/>
</dbReference>
<evidence type="ECO:0000259" key="6">
    <source>
        <dbReference type="PROSITE" id="PS50850"/>
    </source>
</evidence>
<protein>
    <recommendedName>
        <fullName evidence="6">Major facilitator superfamily (MFS) profile domain-containing protein</fullName>
    </recommendedName>
</protein>
<sequence length="197" mass="22922">MSELTEEEKFKTKHIADIIGEWGVWQRNLCIYVFILTAILAYNDLGFSFFAYEPEYWCSDVPIAYQNKTEDMKCRQFANSSELCTEWKYNTNEFHKSIISEFNLVCDRSKYASLTQSFYMLGYLVSGLILSFLPDKYGRRPLCWIYFCIEIISLTACALSVNIQQYIIFRLFAGIGGCGRTGTMCVTRFFNIDIQIN</sequence>
<keyword evidence="2 5" id="KW-0812">Transmembrane</keyword>